<gene>
    <name evidence="2" type="ORF">M0R45_011413</name>
</gene>
<dbReference type="EMBL" id="JBEDUW010000002">
    <property type="protein sequence ID" value="KAK9945923.1"/>
    <property type="molecule type" value="Genomic_DNA"/>
</dbReference>
<organism evidence="2 3">
    <name type="scientific">Rubus argutus</name>
    <name type="common">Southern blackberry</name>
    <dbReference type="NCBI Taxonomy" id="59490"/>
    <lineage>
        <taxon>Eukaryota</taxon>
        <taxon>Viridiplantae</taxon>
        <taxon>Streptophyta</taxon>
        <taxon>Embryophyta</taxon>
        <taxon>Tracheophyta</taxon>
        <taxon>Spermatophyta</taxon>
        <taxon>Magnoliopsida</taxon>
        <taxon>eudicotyledons</taxon>
        <taxon>Gunneridae</taxon>
        <taxon>Pentapetalae</taxon>
        <taxon>rosids</taxon>
        <taxon>fabids</taxon>
        <taxon>Rosales</taxon>
        <taxon>Rosaceae</taxon>
        <taxon>Rosoideae</taxon>
        <taxon>Rosoideae incertae sedis</taxon>
        <taxon>Rubus</taxon>
    </lineage>
</organism>
<reference evidence="2 3" key="1">
    <citation type="journal article" date="2023" name="G3 (Bethesda)">
        <title>A chromosome-length genome assembly and annotation of blackberry (Rubus argutus, cv. 'Hillquist').</title>
        <authorList>
            <person name="Bruna T."/>
            <person name="Aryal R."/>
            <person name="Dudchenko O."/>
            <person name="Sargent D.J."/>
            <person name="Mead D."/>
            <person name="Buti M."/>
            <person name="Cavallini A."/>
            <person name="Hytonen T."/>
            <person name="Andres J."/>
            <person name="Pham M."/>
            <person name="Weisz D."/>
            <person name="Mascagni F."/>
            <person name="Usai G."/>
            <person name="Natali L."/>
            <person name="Bassil N."/>
            <person name="Fernandez G.E."/>
            <person name="Lomsadze A."/>
            <person name="Armour M."/>
            <person name="Olukolu B."/>
            <person name="Poorten T."/>
            <person name="Britton C."/>
            <person name="Davik J."/>
            <person name="Ashrafi H."/>
            <person name="Aiden E.L."/>
            <person name="Borodovsky M."/>
            <person name="Worthington M."/>
        </authorList>
    </citation>
    <scope>NUCLEOTIDE SEQUENCE [LARGE SCALE GENOMIC DNA]</scope>
    <source>
        <strain evidence="2">PI 553951</strain>
    </source>
</reference>
<proteinExistence type="predicted"/>
<keyword evidence="3" id="KW-1185">Reference proteome</keyword>
<feature type="region of interest" description="Disordered" evidence="1">
    <location>
        <begin position="260"/>
        <end position="282"/>
    </location>
</feature>
<feature type="region of interest" description="Disordered" evidence="1">
    <location>
        <begin position="1"/>
        <end position="55"/>
    </location>
</feature>
<name>A0AAW1YA33_RUBAR</name>
<evidence type="ECO:0000313" key="3">
    <source>
        <dbReference type="Proteomes" id="UP001457282"/>
    </source>
</evidence>
<evidence type="ECO:0000313" key="2">
    <source>
        <dbReference type="EMBL" id="KAK9945923.1"/>
    </source>
</evidence>
<protein>
    <recommendedName>
        <fullName evidence="4">Exophilin 5</fullName>
    </recommendedName>
</protein>
<dbReference type="Proteomes" id="UP001457282">
    <property type="component" value="Unassembled WGS sequence"/>
</dbReference>
<dbReference type="AlphaFoldDB" id="A0AAW1YA33"/>
<accession>A0AAW1YA33</accession>
<evidence type="ECO:0000256" key="1">
    <source>
        <dbReference type="SAM" id="MobiDB-lite"/>
    </source>
</evidence>
<feature type="region of interest" description="Disordered" evidence="1">
    <location>
        <begin position="121"/>
        <end position="161"/>
    </location>
</feature>
<sequence>MTARDVNPTIETPHSGDANITDSAMDATVSSPKVDDSISTTLPPSSGGPGPWMLMTYKSRKHSTFQPGNVKTSSGSRFSVLTLDDVDSTVDIKQAEVGPSSEDNDNRKETTEPKIVQIWKQVQKKTNRREDISSSSANTMTIPDPMKISTPKTTKEPNKPLKDITNGNAALVQDNTKSPTIPNIARNASLGKGVTIKQVRKINKSRKAPINLTIPCPNLDSLELNPNPHPISTNIPATFGHCPPENATSTSADEIPIFKIPAPNIDQDKPSSTDGEPEEASFYDTLDQNLASSTDNLLALSNSSFSNEEDMITG</sequence>
<evidence type="ECO:0008006" key="4">
    <source>
        <dbReference type="Google" id="ProtNLM"/>
    </source>
</evidence>
<comment type="caution">
    <text evidence="2">The sequence shown here is derived from an EMBL/GenBank/DDBJ whole genome shotgun (WGS) entry which is preliminary data.</text>
</comment>